<evidence type="ECO:0000313" key="2">
    <source>
        <dbReference type="EMBL" id="EFA08058.1"/>
    </source>
</evidence>
<organism evidence="2 3">
    <name type="scientific">Tribolium castaneum</name>
    <name type="common">Red flour beetle</name>
    <dbReference type="NCBI Taxonomy" id="7070"/>
    <lineage>
        <taxon>Eukaryota</taxon>
        <taxon>Metazoa</taxon>
        <taxon>Ecdysozoa</taxon>
        <taxon>Arthropoda</taxon>
        <taxon>Hexapoda</taxon>
        <taxon>Insecta</taxon>
        <taxon>Pterygota</taxon>
        <taxon>Neoptera</taxon>
        <taxon>Endopterygota</taxon>
        <taxon>Coleoptera</taxon>
        <taxon>Polyphaga</taxon>
        <taxon>Cucujiformia</taxon>
        <taxon>Tenebrionidae</taxon>
        <taxon>Tenebrionidae incertae sedis</taxon>
        <taxon>Tribolium</taxon>
    </lineage>
</organism>
<sequence length="132" mass="15109">MKEEFKKPAFYFKLIVAILCLVAVILWSAETETYGESGVATHWRHHHELIVVTTAGYLIIMLVFLIVYLFDSTEHMFELLFLFIGFVLCLASAIYQFIVGIKHEGNFAVFLLAACVTANAIIMGFDFFREMK</sequence>
<name>D6WX15_TRICA</name>
<gene>
    <name evidence="2" type="primary">GLEAN_05654</name>
    <name evidence="2" type="ORF">TcasGA2_TC005654</name>
</gene>
<evidence type="ECO:0000256" key="1">
    <source>
        <dbReference type="SAM" id="Phobius"/>
    </source>
</evidence>
<dbReference type="HOGENOM" id="CLU_1919763_0_0_1"/>
<feature type="transmembrane region" description="Helical" evidence="1">
    <location>
        <begin position="49"/>
        <end position="70"/>
    </location>
</feature>
<dbReference type="AlphaFoldDB" id="D6WX15"/>
<keyword evidence="1" id="KW-0472">Membrane</keyword>
<reference evidence="2 3" key="1">
    <citation type="journal article" date="2008" name="Nature">
        <title>The genome of the model beetle and pest Tribolium castaneum.</title>
        <authorList>
            <consortium name="Tribolium Genome Sequencing Consortium"/>
            <person name="Richards S."/>
            <person name="Gibbs R.A."/>
            <person name="Weinstock G.M."/>
            <person name="Brown S.J."/>
            <person name="Denell R."/>
            <person name="Beeman R.W."/>
            <person name="Gibbs R."/>
            <person name="Beeman R.W."/>
            <person name="Brown S.J."/>
            <person name="Bucher G."/>
            <person name="Friedrich M."/>
            <person name="Grimmelikhuijzen C.J."/>
            <person name="Klingler M."/>
            <person name="Lorenzen M."/>
            <person name="Richards S."/>
            <person name="Roth S."/>
            <person name="Schroder R."/>
            <person name="Tautz D."/>
            <person name="Zdobnov E.M."/>
            <person name="Muzny D."/>
            <person name="Gibbs R.A."/>
            <person name="Weinstock G.M."/>
            <person name="Attaway T."/>
            <person name="Bell S."/>
            <person name="Buhay C.J."/>
            <person name="Chandrabose M.N."/>
            <person name="Chavez D."/>
            <person name="Clerk-Blankenburg K.P."/>
            <person name="Cree A."/>
            <person name="Dao M."/>
            <person name="Davis C."/>
            <person name="Chacko J."/>
            <person name="Dinh H."/>
            <person name="Dugan-Rocha S."/>
            <person name="Fowler G."/>
            <person name="Garner T.T."/>
            <person name="Garnes J."/>
            <person name="Gnirke A."/>
            <person name="Hawes A."/>
            <person name="Hernandez J."/>
            <person name="Hines S."/>
            <person name="Holder M."/>
            <person name="Hume J."/>
            <person name="Jhangiani S.N."/>
            <person name="Joshi V."/>
            <person name="Khan Z.M."/>
            <person name="Jackson L."/>
            <person name="Kovar C."/>
            <person name="Kowis A."/>
            <person name="Lee S."/>
            <person name="Lewis L.R."/>
            <person name="Margolis J."/>
            <person name="Morgan M."/>
            <person name="Nazareth L.V."/>
            <person name="Nguyen N."/>
            <person name="Okwuonu G."/>
            <person name="Parker D."/>
            <person name="Richards S."/>
            <person name="Ruiz S.J."/>
            <person name="Santibanez J."/>
            <person name="Savard J."/>
            <person name="Scherer S.E."/>
            <person name="Schneider B."/>
            <person name="Sodergren E."/>
            <person name="Tautz D."/>
            <person name="Vattahil S."/>
            <person name="Villasana D."/>
            <person name="White C.S."/>
            <person name="Wright R."/>
            <person name="Park Y."/>
            <person name="Beeman R.W."/>
            <person name="Lord J."/>
            <person name="Oppert B."/>
            <person name="Lorenzen M."/>
            <person name="Brown S."/>
            <person name="Wang L."/>
            <person name="Savard J."/>
            <person name="Tautz D."/>
            <person name="Richards S."/>
            <person name="Weinstock G."/>
            <person name="Gibbs R.A."/>
            <person name="Liu Y."/>
            <person name="Worley K."/>
            <person name="Weinstock G."/>
            <person name="Elsik C.G."/>
            <person name="Reese J.T."/>
            <person name="Elhaik E."/>
            <person name="Landan G."/>
            <person name="Graur D."/>
            <person name="Arensburger P."/>
            <person name="Atkinson P."/>
            <person name="Beeman R.W."/>
            <person name="Beidler J."/>
            <person name="Brown S.J."/>
            <person name="Demuth J.P."/>
            <person name="Drury D.W."/>
            <person name="Du Y.Z."/>
            <person name="Fujiwara H."/>
            <person name="Lorenzen M."/>
            <person name="Maselli V."/>
            <person name="Osanai M."/>
            <person name="Park Y."/>
            <person name="Robertson H.M."/>
            <person name="Tu Z."/>
            <person name="Wang J.J."/>
            <person name="Wang S."/>
            <person name="Richards S."/>
            <person name="Song H."/>
            <person name="Zhang L."/>
            <person name="Sodergren E."/>
            <person name="Werner D."/>
            <person name="Stanke M."/>
            <person name="Morgenstern B."/>
            <person name="Solovyev V."/>
            <person name="Kosarev P."/>
            <person name="Brown G."/>
            <person name="Chen H.C."/>
            <person name="Ermolaeva O."/>
            <person name="Hlavina W."/>
            <person name="Kapustin Y."/>
            <person name="Kiryutin B."/>
            <person name="Kitts P."/>
            <person name="Maglott D."/>
            <person name="Pruitt K."/>
            <person name="Sapojnikov V."/>
            <person name="Souvorov A."/>
            <person name="Mackey A.J."/>
            <person name="Waterhouse R.M."/>
            <person name="Wyder S."/>
            <person name="Zdobnov E.M."/>
            <person name="Zdobnov E.M."/>
            <person name="Wyder S."/>
            <person name="Kriventseva E.V."/>
            <person name="Kadowaki T."/>
            <person name="Bork P."/>
            <person name="Aranda M."/>
            <person name="Bao R."/>
            <person name="Beermann A."/>
            <person name="Berns N."/>
            <person name="Bolognesi R."/>
            <person name="Bonneton F."/>
            <person name="Bopp D."/>
            <person name="Brown S.J."/>
            <person name="Bucher G."/>
            <person name="Butts T."/>
            <person name="Chaumot A."/>
            <person name="Denell R.E."/>
            <person name="Ferrier D.E."/>
            <person name="Friedrich M."/>
            <person name="Gordon C.M."/>
            <person name="Jindra M."/>
            <person name="Klingler M."/>
            <person name="Lan Q."/>
            <person name="Lattorff H.M."/>
            <person name="Laudet V."/>
            <person name="von Levetsow C."/>
            <person name="Liu Z."/>
            <person name="Lutz R."/>
            <person name="Lynch J.A."/>
            <person name="da Fonseca R.N."/>
            <person name="Posnien N."/>
            <person name="Reuter R."/>
            <person name="Roth S."/>
            <person name="Savard J."/>
            <person name="Schinko J.B."/>
            <person name="Schmitt C."/>
            <person name="Schoppmeier M."/>
            <person name="Schroder R."/>
            <person name="Shippy T.D."/>
            <person name="Simonnet F."/>
            <person name="Marques-Souza H."/>
            <person name="Tautz D."/>
            <person name="Tomoyasu Y."/>
            <person name="Trauner J."/>
            <person name="Van der Zee M."/>
            <person name="Vervoort M."/>
            <person name="Wittkopp N."/>
            <person name="Wimmer E.A."/>
            <person name="Yang X."/>
            <person name="Jones A.K."/>
            <person name="Sattelle D.B."/>
            <person name="Ebert P.R."/>
            <person name="Nelson D."/>
            <person name="Scott J.G."/>
            <person name="Beeman R.W."/>
            <person name="Muthukrishnan S."/>
            <person name="Kramer K.J."/>
            <person name="Arakane Y."/>
            <person name="Beeman R.W."/>
            <person name="Zhu Q."/>
            <person name="Hogenkamp D."/>
            <person name="Dixit R."/>
            <person name="Oppert B."/>
            <person name="Jiang H."/>
            <person name="Zou Z."/>
            <person name="Marshall J."/>
            <person name="Elpidina E."/>
            <person name="Vinokurov K."/>
            <person name="Oppert C."/>
            <person name="Zou Z."/>
            <person name="Evans J."/>
            <person name="Lu Z."/>
            <person name="Zhao P."/>
            <person name="Sumathipala N."/>
            <person name="Altincicek B."/>
            <person name="Vilcinskas A."/>
            <person name="Williams M."/>
            <person name="Hultmark D."/>
            <person name="Hetru C."/>
            <person name="Jiang H."/>
            <person name="Grimmelikhuijzen C.J."/>
            <person name="Hauser F."/>
            <person name="Cazzamali G."/>
            <person name="Williamson M."/>
            <person name="Park Y."/>
            <person name="Li B."/>
            <person name="Tanaka Y."/>
            <person name="Predel R."/>
            <person name="Neupert S."/>
            <person name="Schachtner J."/>
            <person name="Verleyen P."/>
            <person name="Raible F."/>
            <person name="Bork P."/>
            <person name="Friedrich M."/>
            <person name="Walden K.K."/>
            <person name="Robertson H.M."/>
            <person name="Angeli S."/>
            <person name="Foret S."/>
            <person name="Bucher G."/>
            <person name="Schuetz S."/>
            <person name="Maleszka R."/>
            <person name="Wimmer E.A."/>
            <person name="Beeman R.W."/>
            <person name="Lorenzen M."/>
            <person name="Tomoyasu Y."/>
            <person name="Miller S.C."/>
            <person name="Grossmann D."/>
            <person name="Bucher G."/>
        </authorList>
    </citation>
    <scope>NUCLEOTIDE SEQUENCE [LARGE SCALE GENOMIC DNA]</scope>
    <source>
        <strain evidence="2 3">Georgia GA2</strain>
    </source>
</reference>
<feature type="transmembrane region" description="Helical" evidence="1">
    <location>
        <begin position="9"/>
        <end position="29"/>
    </location>
</feature>
<accession>D6WX15</accession>
<keyword evidence="3" id="KW-1185">Reference proteome</keyword>
<dbReference type="EMBL" id="KQ971361">
    <property type="protein sequence ID" value="EFA08058.1"/>
    <property type="molecule type" value="Genomic_DNA"/>
</dbReference>
<keyword evidence="1" id="KW-1133">Transmembrane helix</keyword>
<feature type="transmembrane region" description="Helical" evidence="1">
    <location>
        <begin position="107"/>
        <end position="128"/>
    </location>
</feature>
<keyword evidence="1" id="KW-0812">Transmembrane</keyword>
<feature type="transmembrane region" description="Helical" evidence="1">
    <location>
        <begin position="79"/>
        <end position="101"/>
    </location>
</feature>
<protein>
    <submittedName>
        <fullName evidence="2">Uncharacterized protein</fullName>
    </submittedName>
</protein>
<dbReference type="Proteomes" id="UP000007266">
    <property type="component" value="Linkage group 8"/>
</dbReference>
<evidence type="ECO:0000313" key="3">
    <source>
        <dbReference type="Proteomes" id="UP000007266"/>
    </source>
</evidence>
<dbReference type="InParanoid" id="D6WX15"/>
<reference evidence="2 3" key="2">
    <citation type="journal article" date="2010" name="Nucleic Acids Res.">
        <title>BeetleBase in 2010: revisions to provide comprehensive genomic information for Tribolium castaneum.</title>
        <authorList>
            <person name="Kim H.S."/>
            <person name="Murphy T."/>
            <person name="Xia J."/>
            <person name="Caragea D."/>
            <person name="Park Y."/>
            <person name="Beeman R.W."/>
            <person name="Lorenzen M.D."/>
            <person name="Butcher S."/>
            <person name="Manak J.R."/>
            <person name="Brown S.J."/>
        </authorList>
    </citation>
    <scope>GENOME REANNOTATION</scope>
    <source>
        <strain evidence="2 3">Georgia GA2</strain>
    </source>
</reference>
<proteinExistence type="predicted"/>